<comment type="caution">
    <text evidence="1">The sequence shown here is derived from an EMBL/GenBank/DDBJ whole genome shotgun (WGS) entry which is preliminary data.</text>
</comment>
<sequence length="176" mass="19814">MTELHGDGGPLPHIPDDLTIPQFLLDSHHPSRPVLRTPQPWLIEELTGREIGSDELRARTFGLANAFRMKWNIGEDDVVCIFGPNHIDYPVAIWCVESSLLTTKPSRPDWHAVDKGFAPARRNPSQEPIPHTQRTFRDNLIRPDPAIFTLTPREMQDDITGTPPAPPPLCCYLSVD</sequence>
<dbReference type="Proteomes" id="UP001144978">
    <property type="component" value="Unassembled WGS sequence"/>
</dbReference>
<protein>
    <submittedName>
        <fullName evidence="1">Uncharacterized protein</fullName>
    </submittedName>
</protein>
<organism evidence="1 2">
    <name type="scientific">Trametes sanguinea</name>
    <dbReference type="NCBI Taxonomy" id="158606"/>
    <lineage>
        <taxon>Eukaryota</taxon>
        <taxon>Fungi</taxon>
        <taxon>Dikarya</taxon>
        <taxon>Basidiomycota</taxon>
        <taxon>Agaricomycotina</taxon>
        <taxon>Agaricomycetes</taxon>
        <taxon>Polyporales</taxon>
        <taxon>Polyporaceae</taxon>
        <taxon>Trametes</taxon>
    </lineage>
</organism>
<keyword evidence="2" id="KW-1185">Reference proteome</keyword>
<dbReference type="EMBL" id="JANSHE010000556">
    <property type="protein sequence ID" value="KAJ3009358.1"/>
    <property type="molecule type" value="Genomic_DNA"/>
</dbReference>
<evidence type="ECO:0000313" key="1">
    <source>
        <dbReference type="EMBL" id="KAJ3009358.1"/>
    </source>
</evidence>
<evidence type="ECO:0000313" key="2">
    <source>
        <dbReference type="Proteomes" id="UP001144978"/>
    </source>
</evidence>
<gene>
    <name evidence="1" type="ORF">NUW54_g2807</name>
</gene>
<name>A0ACC1Q4S9_9APHY</name>
<reference evidence="1" key="1">
    <citation type="submission" date="2022-08" db="EMBL/GenBank/DDBJ databases">
        <title>Genome Sequence of Pycnoporus sanguineus.</title>
        <authorList>
            <person name="Buettner E."/>
        </authorList>
    </citation>
    <scope>NUCLEOTIDE SEQUENCE</scope>
    <source>
        <strain evidence="1">CG-C14</strain>
    </source>
</reference>
<proteinExistence type="predicted"/>
<accession>A0ACC1Q4S9</accession>